<gene>
    <name evidence="1" type="ORF">FJN17_07670</name>
</gene>
<dbReference type="Proteomes" id="UP000319298">
    <property type="component" value="Chromosome"/>
</dbReference>
<dbReference type="RefSeq" id="WP_140478858.1">
    <property type="nucleotide sequence ID" value="NZ_CP041090.2"/>
</dbReference>
<name>A0ABX5W2G2_9BRAD</name>
<evidence type="ECO:0000313" key="1">
    <source>
        <dbReference type="EMBL" id="QDF37457.1"/>
    </source>
</evidence>
<keyword evidence="2" id="KW-1185">Reference proteome</keyword>
<reference evidence="1 2" key="2">
    <citation type="journal article" date="2020" name="Int. J. Syst. Evol. Microbiol.">
        <title>Description and complete genome sequences of Bradyrhizobium symbiodeficiens sp. nov., a non-symbiotic bacterium associated with legumes native to Canada.</title>
        <authorList>
            <person name="Bromfield E.S.P."/>
            <person name="Cloutier S."/>
            <person name="Nguyen H.D.T."/>
        </authorList>
    </citation>
    <scope>NUCLEOTIDE SEQUENCE [LARGE SCALE GENOMIC DNA]</scope>
    <source>
        <strain evidence="1 2">65S1MB</strain>
    </source>
</reference>
<accession>A0ABX5W2G2</accession>
<evidence type="ECO:0008006" key="3">
    <source>
        <dbReference type="Google" id="ProtNLM"/>
    </source>
</evidence>
<protein>
    <recommendedName>
        <fullName evidence="3">Secreted protein</fullName>
    </recommendedName>
</protein>
<sequence length="60" mass="6369">MFKVILLWAEVEAQRCAATLPVGETWGSKGKGGWSGGGSPACQGRSQRLRVCTRLTTTSS</sequence>
<organism evidence="1 2">
    <name type="scientific">Bradyrhizobium symbiodeficiens</name>
    <dbReference type="NCBI Taxonomy" id="1404367"/>
    <lineage>
        <taxon>Bacteria</taxon>
        <taxon>Pseudomonadati</taxon>
        <taxon>Pseudomonadota</taxon>
        <taxon>Alphaproteobacteria</taxon>
        <taxon>Hyphomicrobiales</taxon>
        <taxon>Nitrobacteraceae</taxon>
        <taxon>Bradyrhizobium</taxon>
    </lineage>
</organism>
<reference evidence="2" key="1">
    <citation type="submission" date="2019-06" db="EMBL/GenBank/DDBJ databases">
        <title>Whole-Genome Sequence of Bradyrhizobium sp. 3 Strain 65S1MB.</title>
        <authorList>
            <person name="Bromfield E.S.P."/>
            <person name="Cloutier S."/>
            <person name="Nguyen H.D.T."/>
        </authorList>
    </citation>
    <scope>NUCLEOTIDE SEQUENCE [LARGE SCALE GENOMIC DNA]</scope>
    <source>
        <strain evidence="2">65S1MB</strain>
    </source>
</reference>
<dbReference type="EMBL" id="CP041090">
    <property type="protein sequence ID" value="QDF37457.1"/>
    <property type="molecule type" value="Genomic_DNA"/>
</dbReference>
<evidence type="ECO:0000313" key="2">
    <source>
        <dbReference type="Proteomes" id="UP000319298"/>
    </source>
</evidence>
<proteinExistence type="predicted"/>